<dbReference type="PANTHER" id="PTHR30572">
    <property type="entry name" value="MEMBRANE COMPONENT OF TRANSPORTER-RELATED"/>
    <property type="match status" value="1"/>
</dbReference>
<evidence type="ECO:0000256" key="6">
    <source>
        <dbReference type="SAM" id="Phobius"/>
    </source>
</evidence>
<evidence type="ECO:0000313" key="10">
    <source>
        <dbReference type="Proteomes" id="UP000257004"/>
    </source>
</evidence>
<accession>A0A3D9FKP3</accession>
<feature type="transmembrane region" description="Helical" evidence="6">
    <location>
        <begin position="287"/>
        <end position="309"/>
    </location>
</feature>
<dbReference type="OrthoDB" id="8740261at2"/>
<evidence type="ECO:0000256" key="3">
    <source>
        <dbReference type="ARBA" id="ARBA00022692"/>
    </source>
</evidence>
<feature type="transmembrane region" description="Helical" evidence="6">
    <location>
        <begin position="680"/>
        <end position="700"/>
    </location>
</feature>
<dbReference type="GO" id="GO:0022857">
    <property type="term" value="F:transmembrane transporter activity"/>
    <property type="evidence" value="ECO:0007669"/>
    <property type="project" value="TreeGrafter"/>
</dbReference>
<comment type="subcellular location">
    <subcellularLocation>
        <location evidence="1">Cell membrane</location>
        <topology evidence="1">Multi-pass membrane protein</topology>
    </subcellularLocation>
</comment>
<feature type="domain" description="ABC3 transporter permease C-terminal" evidence="7">
    <location>
        <begin position="684"/>
        <end position="795"/>
    </location>
</feature>
<gene>
    <name evidence="9" type="ORF">BD847_4019</name>
</gene>
<evidence type="ECO:0000256" key="2">
    <source>
        <dbReference type="ARBA" id="ARBA00022475"/>
    </source>
</evidence>
<name>A0A3D9FKP3_9FLAO</name>
<dbReference type="InterPro" id="IPR003838">
    <property type="entry name" value="ABC3_permease_C"/>
</dbReference>
<evidence type="ECO:0000313" key="9">
    <source>
        <dbReference type="EMBL" id="RED19730.1"/>
    </source>
</evidence>
<proteinExistence type="predicted"/>
<keyword evidence="3 6" id="KW-0812">Transmembrane</keyword>
<feature type="domain" description="MacB-like periplasmic core" evidence="8">
    <location>
        <begin position="436"/>
        <end position="644"/>
    </location>
</feature>
<dbReference type="InterPro" id="IPR025857">
    <property type="entry name" value="MacB_PCD"/>
</dbReference>
<dbReference type="Proteomes" id="UP000257004">
    <property type="component" value="Unassembled WGS sequence"/>
</dbReference>
<keyword evidence="4 6" id="KW-1133">Transmembrane helix</keyword>
<feature type="transmembrane region" description="Helical" evidence="6">
    <location>
        <begin position="21"/>
        <end position="41"/>
    </location>
</feature>
<dbReference type="PANTHER" id="PTHR30572:SF18">
    <property type="entry name" value="ABC-TYPE MACROLIDE FAMILY EXPORT SYSTEM PERMEASE COMPONENT 2"/>
    <property type="match status" value="1"/>
</dbReference>
<dbReference type="InterPro" id="IPR050250">
    <property type="entry name" value="Macrolide_Exporter_MacB"/>
</dbReference>
<dbReference type="GO" id="GO:0005886">
    <property type="term" value="C:plasma membrane"/>
    <property type="evidence" value="ECO:0007669"/>
    <property type="project" value="UniProtKB-SubCell"/>
</dbReference>
<feature type="transmembrane region" description="Helical" evidence="6">
    <location>
        <begin position="732"/>
        <end position="751"/>
    </location>
</feature>
<organism evidence="9 10">
    <name type="scientific">Flavobacterium cutihirudinis</name>
    <dbReference type="NCBI Taxonomy" id="1265740"/>
    <lineage>
        <taxon>Bacteria</taxon>
        <taxon>Pseudomonadati</taxon>
        <taxon>Bacteroidota</taxon>
        <taxon>Flavobacteriia</taxon>
        <taxon>Flavobacteriales</taxon>
        <taxon>Flavobacteriaceae</taxon>
        <taxon>Flavobacterium</taxon>
    </lineage>
</organism>
<feature type="transmembrane region" description="Helical" evidence="6">
    <location>
        <begin position="766"/>
        <end position="789"/>
    </location>
</feature>
<feature type="transmembrane region" description="Helical" evidence="6">
    <location>
        <begin position="425"/>
        <end position="449"/>
    </location>
</feature>
<reference evidence="9 10" key="1">
    <citation type="submission" date="2018-07" db="EMBL/GenBank/DDBJ databases">
        <title>Genomic Encyclopedia of Archaeal and Bacterial Type Strains, Phase II (KMG-II): from individual species to whole genera.</title>
        <authorList>
            <person name="Goeker M."/>
        </authorList>
    </citation>
    <scope>NUCLEOTIDE SEQUENCE [LARGE SCALE GENOMIC DNA]</scope>
    <source>
        <strain evidence="9 10">DSM 25795</strain>
    </source>
</reference>
<comment type="caution">
    <text evidence="9">The sequence shown here is derived from an EMBL/GenBank/DDBJ whole genome shotgun (WGS) entry which is preliminary data.</text>
</comment>
<feature type="domain" description="ABC3 transporter permease C-terminal" evidence="7">
    <location>
        <begin position="296"/>
        <end position="405"/>
    </location>
</feature>
<evidence type="ECO:0000256" key="4">
    <source>
        <dbReference type="ARBA" id="ARBA00022989"/>
    </source>
</evidence>
<dbReference type="RefSeq" id="WP_115889928.1">
    <property type="nucleotide sequence ID" value="NZ_QRDQ01000012.1"/>
</dbReference>
<dbReference type="AlphaFoldDB" id="A0A3D9FKP3"/>
<feature type="transmembrane region" description="Helical" evidence="6">
    <location>
        <begin position="336"/>
        <end position="361"/>
    </location>
</feature>
<dbReference type="Pfam" id="PF02687">
    <property type="entry name" value="FtsX"/>
    <property type="match status" value="2"/>
</dbReference>
<evidence type="ECO:0000259" key="8">
    <source>
        <dbReference type="Pfam" id="PF12704"/>
    </source>
</evidence>
<protein>
    <submittedName>
        <fullName evidence="9">Putative ABC transport system permease protein</fullName>
    </submittedName>
</protein>
<feature type="domain" description="MacB-like periplasmic core" evidence="8">
    <location>
        <begin position="20"/>
        <end position="232"/>
    </location>
</feature>
<dbReference type="EMBL" id="QRDQ01000012">
    <property type="protein sequence ID" value="RED19730.1"/>
    <property type="molecule type" value="Genomic_DNA"/>
</dbReference>
<evidence type="ECO:0000256" key="5">
    <source>
        <dbReference type="ARBA" id="ARBA00023136"/>
    </source>
</evidence>
<keyword evidence="2" id="KW-1003">Cell membrane</keyword>
<dbReference type="Pfam" id="PF12704">
    <property type="entry name" value="MacB_PCD"/>
    <property type="match status" value="2"/>
</dbReference>
<sequence>MLKNWINTFFYHIKNNKLFSILNILGLSIGMATLIFAILFWNDEHSYNQWNPEKDKIYSVLNDIGEGNIWTTNAATTGPMLKAISSDLDSYCYFYAEYAKDVISYNGKKEVLNKIFTAQSNFFSFFPYKFIHGNGKTAIQDRSSIALSEETAERLFGTENPMGKLVRYDGQVFTVRGVYQLSEKSSVMPEAVTTVIDDDLKRTKDEWSYHYGLVLKIKNPNATAAIIKNMDNLFFENVTKAQAKSEGLSIEEFTKKYGNPVKTSLLPMPEAKLYNGNQPFSEPTGNLQYLLILMGLSILILLLSIVNYINLATANAIKRAKEIGVRKITGATKGQIIMQFVFETALITIFSALLALVLVEILLPYYNSFLNKDLVLVGAQFFIQLIIITLLVILVSGVLPAIYVSNFEVLKVLKGNFSRSKKGIWLRNGMLVLQFAIAAFFIIGSFIVYKQVNFMAEKDLGFKGTQVLDITFKPKKEKSQFERYKLIKQEASKIKGVEAVSTALFAMGSQENSWSSASYQNRKPFLIQEMAMDLDMLDMLDIKLLKGRKLNPAISSDTISSVLINEETAKLIGEKDVLNKTILWRDQKLKIVGVVKNFNYFGLESRIGPMVLFYVTKIDGVQDDIRHVFIKVKPDDIPETIARINKFWTQKVDSEYPFEYNFVDKNYARNFKKYENQRNLFALLNIIVILIAVFGLFALASFSMERRLREIAIRKTLGAETNVLLKDLSKQYVVFCVIGFLIGILPAYLLLQKWLENFAFRIDIPVLPFLIAFVSLLFLTLTIVLAKAYQVTKVEVLRYLKYE</sequence>
<evidence type="ECO:0000256" key="1">
    <source>
        <dbReference type="ARBA" id="ARBA00004651"/>
    </source>
</evidence>
<keyword evidence="10" id="KW-1185">Reference proteome</keyword>
<evidence type="ECO:0000259" key="7">
    <source>
        <dbReference type="Pfam" id="PF02687"/>
    </source>
</evidence>
<feature type="transmembrane region" description="Helical" evidence="6">
    <location>
        <begin position="381"/>
        <end position="404"/>
    </location>
</feature>
<keyword evidence="5 6" id="KW-0472">Membrane</keyword>